<dbReference type="EMBL" id="AP024237">
    <property type="protein sequence ID" value="BCO36003.1"/>
    <property type="molecule type" value="Genomic_DNA"/>
</dbReference>
<protein>
    <submittedName>
        <fullName evidence="1">Uncharacterized protein</fullName>
    </submittedName>
</protein>
<dbReference type="RefSeq" id="WP_236591484.1">
    <property type="nucleotide sequence ID" value="NZ_AP024237.1"/>
</dbReference>
<organism evidence="1 2">
    <name type="scientific">Mycobacterium heckeshornense</name>
    <dbReference type="NCBI Taxonomy" id="110505"/>
    <lineage>
        <taxon>Bacteria</taxon>
        <taxon>Bacillati</taxon>
        <taxon>Actinomycetota</taxon>
        <taxon>Actinomycetes</taxon>
        <taxon>Mycobacteriales</taxon>
        <taxon>Mycobacteriaceae</taxon>
        <taxon>Mycobacterium</taxon>
    </lineage>
</organism>
<evidence type="ECO:0000313" key="1">
    <source>
        <dbReference type="EMBL" id="BCO36003.1"/>
    </source>
</evidence>
<gene>
    <name evidence="1" type="ORF">MHEC_24360</name>
</gene>
<proteinExistence type="predicted"/>
<dbReference type="AlphaFoldDB" id="A0A7R7JHX3"/>
<reference evidence="1 2" key="1">
    <citation type="submission" date="2020-12" db="EMBL/GenBank/DDBJ databases">
        <title>Complete genome sequence of Mycobacterium heckeshornense JCM 15655T, closely related to a pathogenic non-tuberculous mycobacterial species Mycobacterium xenopi.</title>
        <authorList>
            <person name="Yoshida M."/>
            <person name="Fukano H."/>
            <person name="Asakura T."/>
            <person name="Suzuki M."/>
            <person name="Hoshino Y."/>
        </authorList>
    </citation>
    <scope>NUCLEOTIDE SEQUENCE [LARGE SCALE GENOMIC DNA]</scope>
    <source>
        <strain evidence="1 2">JCM 15655</strain>
    </source>
</reference>
<dbReference type="Proteomes" id="UP000595446">
    <property type="component" value="Chromosome"/>
</dbReference>
<accession>A0A7R7JHX3</accession>
<sequence length="105" mass="11348">MTSTVQPVITKTVTVTYTPPATPIPKTVMETDGTYRVGTDIVLGTYRSAGRSSEGESDCYWARLNSLNPTDIIDNNISTGPQVVALQPGDAAFLTHSCQPWQKTD</sequence>
<keyword evidence="2" id="KW-1185">Reference proteome</keyword>
<evidence type="ECO:0000313" key="2">
    <source>
        <dbReference type="Proteomes" id="UP000595446"/>
    </source>
</evidence>
<name>A0A7R7JHX3_9MYCO</name>